<feature type="transmembrane region" description="Helical" evidence="2">
    <location>
        <begin position="56"/>
        <end position="75"/>
    </location>
</feature>
<evidence type="ECO:0000313" key="4">
    <source>
        <dbReference type="Proteomes" id="UP000220102"/>
    </source>
</evidence>
<keyword evidence="2" id="KW-0812">Transmembrane</keyword>
<dbReference type="Proteomes" id="UP000220102">
    <property type="component" value="Unassembled WGS sequence"/>
</dbReference>
<evidence type="ECO:0000256" key="2">
    <source>
        <dbReference type="SAM" id="Phobius"/>
    </source>
</evidence>
<feature type="compositionally biased region" description="Polar residues" evidence="1">
    <location>
        <begin position="303"/>
        <end position="313"/>
    </location>
</feature>
<dbReference type="AlphaFoldDB" id="A0A2A8CTF2"/>
<keyword evidence="2" id="KW-0472">Membrane</keyword>
<comment type="caution">
    <text evidence="3">The sequence shown here is derived from an EMBL/GenBank/DDBJ whole genome shotgun (WGS) entry which is preliminary data.</text>
</comment>
<sequence length="341" mass="38082">MDSIDDAWRDSFQDHDGPVLEARVSGAFARVMSYIEIASACVIVLFGVLFDMQFLGTPFYVAGAIVGVAVAYLVLWKRYQSARATHARDGEELVRIDPRGITLMPSEEIQRETTIHLPWTYVRGVRTLDVPQQRRGKGRYDLYCGFDILTPEMTEALAWDRFDEILLVEEVDASTDATLPDLPAYAMSVMVNVDSTQHWLFNGEKLPLASGNLYEQVPALFRRFSETFAAEGSIDSITGRWWLSAERKAHLPSDYVDEEQRTFGGEDPWKFVNAARYPVDEIAEEELAGAAEEASPSDRRRSQSSNTLASTGRSAEPETGEASNGKRNSPGRDVRAPDEEA</sequence>
<organism evidence="3 4">
    <name type="scientific">Longibacter salinarum</name>
    <dbReference type="NCBI Taxonomy" id="1850348"/>
    <lineage>
        <taxon>Bacteria</taxon>
        <taxon>Pseudomonadati</taxon>
        <taxon>Rhodothermota</taxon>
        <taxon>Rhodothermia</taxon>
        <taxon>Rhodothermales</taxon>
        <taxon>Salisaetaceae</taxon>
        <taxon>Longibacter</taxon>
    </lineage>
</organism>
<dbReference type="EMBL" id="PDEQ01000014">
    <property type="protein sequence ID" value="PEN10398.1"/>
    <property type="molecule type" value="Genomic_DNA"/>
</dbReference>
<evidence type="ECO:0000313" key="3">
    <source>
        <dbReference type="EMBL" id="PEN10398.1"/>
    </source>
</evidence>
<evidence type="ECO:0000256" key="1">
    <source>
        <dbReference type="SAM" id="MobiDB-lite"/>
    </source>
</evidence>
<feature type="transmembrane region" description="Helical" evidence="2">
    <location>
        <begin position="31"/>
        <end position="50"/>
    </location>
</feature>
<keyword evidence="4" id="KW-1185">Reference proteome</keyword>
<name>A0A2A8CTF2_9BACT</name>
<feature type="compositionally biased region" description="Basic and acidic residues" evidence="1">
    <location>
        <begin position="330"/>
        <end position="341"/>
    </location>
</feature>
<proteinExistence type="predicted"/>
<feature type="region of interest" description="Disordered" evidence="1">
    <location>
        <begin position="286"/>
        <end position="341"/>
    </location>
</feature>
<reference evidence="3 4" key="1">
    <citation type="submission" date="2017-10" db="EMBL/GenBank/DDBJ databases">
        <title>Draft genome of Longibacter Salinarum.</title>
        <authorList>
            <person name="Goh K.M."/>
            <person name="Shamsir M.S."/>
            <person name="Lim S.W."/>
        </authorList>
    </citation>
    <scope>NUCLEOTIDE SEQUENCE [LARGE SCALE GENOMIC DNA]</scope>
    <source>
        <strain evidence="3 4">KCTC 52045</strain>
    </source>
</reference>
<accession>A0A2A8CTF2</accession>
<gene>
    <name evidence="3" type="ORF">CRI94_17250</name>
</gene>
<protein>
    <submittedName>
        <fullName evidence="3">Uncharacterized protein</fullName>
    </submittedName>
</protein>
<keyword evidence="2" id="KW-1133">Transmembrane helix</keyword>